<reference evidence="3" key="1">
    <citation type="journal article" date="2017" name="bioRxiv">
        <title>Conservation of a gene cluster reveals novel cercosporin biosynthetic mechanisms and extends production to the genus Colletotrichum.</title>
        <authorList>
            <person name="de Jonge R."/>
            <person name="Ebert M.K."/>
            <person name="Huitt-Roehl C.R."/>
            <person name="Pal P."/>
            <person name="Suttle J.C."/>
            <person name="Spanner R.E."/>
            <person name="Neubauer J.D."/>
            <person name="Jurick W.M.II."/>
            <person name="Stott K.A."/>
            <person name="Secor G.A."/>
            <person name="Thomma B.P.H.J."/>
            <person name="Van de Peer Y."/>
            <person name="Townsend C.A."/>
            <person name="Bolton M.D."/>
        </authorList>
    </citation>
    <scope>NUCLEOTIDE SEQUENCE [LARGE SCALE GENOMIC DNA]</scope>
    <source>
        <strain evidence="3">CBS538.71</strain>
    </source>
</reference>
<protein>
    <submittedName>
        <fullName evidence="2">Uncharacterized protein</fullName>
    </submittedName>
</protein>
<feature type="compositionally biased region" description="Acidic residues" evidence="1">
    <location>
        <begin position="200"/>
        <end position="213"/>
    </location>
</feature>
<dbReference type="OrthoDB" id="3640420at2759"/>
<comment type="caution">
    <text evidence="2">The sequence shown here is derived from an EMBL/GenBank/DDBJ whole genome shotgun (WGS) entry which is preliminary data.</text>
</comment>
<evidence type="ECO:0000313" key="3">
    <source>
        <dbReference type="Proteomes" id="UP000237631"/>
    </source>
</evidence>
<feature type="region of interest" description="Disordered" evidence="1">
    <location>
        <begin position="196"/>
        <end position="235"/>
    </location>
</feature>
<evidence type="ECO:0000313" key="2">
    <source>
        <dbReference type="EMBL" id="PPJ53136.1"/>
    </source>
</evidence>
<evidence type="ECO:0000256" key="1">
    <source>
        <dbReference type="SAM" id="MobiDB-lite"/>
    </source>
</evidence>
<proteinExistence type="predicted"/>
<feature type="compositionally biased region" description="Acidic residues" evidence="1">
    <location>
        <begin position="222"/>
        <end position="235"/>
    </location>
</feature>
<accession>A0A2S6C0A6</accession>
<dbReference type="Proteomes" id="UP000237631">
    <property type="component" value="Unassembled WGS sequence"/>
</dbReference>
<dbReference type="AlphaFoldDB" id="A0A2S6C0A6"/>
<dbReference type="EMBL" id="PNEN01001595">
    <property type="protein sequence ID" value="PPJ53136.1"/>
    <property type="molecule type" value="Genomic_DNA"/>
</dbReference>
<keyword evidence="3" id="KW-1185">Reference proteome</keyword>
<organism evidence="2 3">
    <name type="scientific">Cercospora berteroae</name>
    <dbReference type="NCBI Taxonomy" id="357750"/>
    <lineage>
        <taxon>Eukaryota</taxon>
        <taxon>Fungi</taxon>
        <taxon>Dikarya</taxon>
        <taxon>Ascomycota</taxon>
        <taxon>Pezizomycotina</taxon>
        <taxon>Dothideomycetes</taxon>
        <taxon>Dothideomycetidae</taxon>
        <taxon>Mycosphaerellales</taxon>
        <taxon>Mycosphaerellaceae</taxon>
        <taxon>Cercospora</taxon>
    </lineage>
</organism>
<gene>
    <name evidence="2" type="ORF">CBER1_11552</name>
</gene>
<name>A0A2S6C0A6_9PEZI</name>
<sequence length="235" mass="26585">MVDSIMSRNTSKLQKAAALLNDMSNAELETLRALAQRKIDENAGNVEPCHFLNLSAELRNQIYTYNGVAVANKQTSSEYLSILHSKSTVRAKYLDSTRNMKWIEVNVPKLLTAWRFGQRQMLSAQGCWIRQYSCDYAAAEESVIHHTRLDDERLDQGWDPAGCTFFGILELPRVDGGCFTFDIKGAGLQYCREAGHFQEDSDEEEVESDDSDEEVRPRKDSDGEEGLSEESDEEI</sequence>